<dbReference type="SUPFAM" id="SSF53098">
    <property type="entry name" value="Ribonuclease H-like"/>
    <property type="match status" value="1"/>
</dbReference>
<organism evidence="1 2">
    <name type="scientific">Cimex lectularius</name>
    <name type="common">Bed bug</name>
    <name type="synonym">Acanthia lectularia</name>
    <dbReference type="NCBI Taxonomy" id="79782"/>
    <lineage>
        <taxon>Eukaryota</taxon>
        <taxon>Metazoa</taxon>
        <taxon>Ecdysozoa</taxon>
        <taxon>Arthropoda</taxon>
        <taxon>Hexapoda</taxon>
        <taxon>Insecta</taxon>
        <taxon>Pterygota</taxon>
        <taxon>Neoptera</taxon>
        <taxon>Paraneoptera</taxon>
        <taxon>Hemiptera</taxon>
        <taxon>Heteroptera</taxon>
        <taxon>Panheteroptera</taxon>
        <taxon>Cimicomorpha</taxon>
        <taxon>Cimicidae</taxon>
        <taxon>Cimex</taxon>
    </lineage>
</organism>
<dbReference type="GO" id="GO:0003676">
    <property type="term" value="F:nucleic acid binding"/>
    <property type="evidence" value="ECO:0007669"/>
    <property type="project" value="InterPro"/>
</dbReference>
<dbReference type="KEGG" id="clec:112127047"/>
<evidence type="ECO:0000313" key="1">
    <source>
        <dbReference type="EnsemblMetazoa" id="XP_024083087.1"/>
    </source>
</evidence>
<evidence type="ECO:0008006" key="3">
    <source>
        <dbReference type="Google" id="ProtNLM"/>
    </source>
</evidence>
<evidence type="ECO:0000313" key="2">
    <source>
        <dbReference type="Proteomes" id="UP000494040"/>
    </source>
</evidence>
<name>A0A8I6SQK4_CIMLE</name>
<dbReference type="InterPro" id="IPR012337">
    <property type="entry name" value="RNaseH-like_sf"/>
</dbReference>
<proteinExistence type="predicted"/>
<keyword evidence="2" id="KW-1185">Reference proteome</keyword>
<dbReference type="Gene3D" id="3.30.420.10">
    <property type="entry name" value="Ribonuclease H-like superfamily/Ribonuclease H"/>
    <property type="match status" value="1"/>
</dbReference>
<dbReference type="Proteomes" id="UP000494040">
    <property type="component" value="Unassembled WGS sequence"/>
</dbReference>
<dbReference type="RefSeq" id="XP_024083087.1">
    <property type="nucleotide sequence ID" value="XM_024227319.1"/>
</dbReference>
<sequence>MIFDDSTILFLYLHSSSQRNHRICLGALNSTPVDVRHREANEPPLSIRRQWLADKYVLKTYSLHHQLYQKIHNLMIEVLTSPYWIKKKPPIISTLGWECPRLKQILFLWVRVHCSLKGNEKADDLAKSATKKSEIEKVLKISHYDVINVIKSRPIAQWQNRYKSSSTGQWYKSIFPKVGCVPWFTKETFERQAIVTIDRLRSNHCICNAYLHMIGKKDSDLCTDAT</sequence>
<accession>A0A8I6SQK4</accession>
<dbReference type="OrthoDB" id="6630579at2759"/>
<reference evidence="1" key="1">
    <citation type="submission" date="2022-01" db="UniProtKB">
        <authorList>
            <consortium name="EnsemblMetazoa"/>
        </authorList>
    </citation>
    <scope>IDENTIFICATION</scope>
</reference>
<dbReference type="GeneID" id="112127047"/>
<dbReference type="AlphaFoldDB" id="A0A8I6SQK4"/>
<protein>
    <recommendedName>
        <fullName evidence="3">RNase H type-1 domain-containing protein</fullName>
    </recommendedName>
</protein>
<dbReference type="EnsemblMetazoa" id="XM_024227319.1">
    <property type="protein sequence ID" value="XP_024083087.1"/>
    <property type="gene ID" value="LOC112127047"/>
</dbReference>
<dbReference type="InterPro" id="IPR036397">
    <property type="entry name" value="RNaseH_sf"/>
</dbReference>